<proteinExistence type="predicted"/>
<accession>A0A0E9VRM3</accession>
<sequence length="9" mass="949">MLGFNISAP</sequence>
<protein>
    <submittedName>
        <fullName evidence="1">Uncharacterized protein</fullName>
    </submittedName>
</protein>
<dbReference type="EMBL" id="GBXM01027838">
    <property type="protein sequence ID" value="JAH80739.1"/>
    <property type="molecule type" value="Transcribed_RNA"/>
</dbReference>
<reference evidence="1" key="1">
    <citation type="submission" date="2014-11" db="EMBL/GenBank/DDBJ databases">
        <authorList>
            <person name="Amaro Gonzalez C."/>
        </authorList>
    </citation>
    <scope>NUCLEOTIDE SEQUENCE</scope>
</reference>
<evidence type="ECO:0000313" key="1">
    <source>
        <dbReference type="EMBL" id="JAH80739.1"/>
    </source>
</evidence>
<organism evidence="1">
    <name type="scientific">Anguilla anguilla</name>
    <name type="common">European freshwater eel</name>
    <name type="synonym">Muraena anguilla</name>
    <dbReference type="NCBI Taxonomy" id="7936"/>
    <lineage>
        <taxon>Eukaryota</taxon>
        <taxon>Metazoa</taxon>
        <taxon>Chordata</taxon>
        <taxon>Craniata</taxon>
        <taxon>Vertebrata</taxon>
        <taxon>Euteleostomi</taxon>
        <taxon>Actinopterygii</taxon>
        <taxon>Neopterygii</taxon>
        <taxon>Teleostei</taxon>
        <taxon>Anguilliformes</taxon>
        <taxon>Anguillidae</taxon>
        <taxon>Anguilla</taxon>
    </lineage>
</organism>
<reference evidence="1" key="2">
    <citation type="journal article" date="2015" name="Fish Shellfish Immunol.">
        <title>Early steps in the European eel (Anguilla anguilla)-Vibrio vulnificus interaction in the gills: Role of the RtxA13 toxin.</title>
        <authorList>
            <person name="Callol A."/>
            <person name="Pajuelo D."/>
            <person name="Ebbesson L."/>
            <person name="Teles M."/>
            <person name="MacKenzie S."/>
            <person name="Amaro C."/>
        </authorList>
    </citation>
    <scope>NUCLEOTIDE SEQUENCE</scope>
</reference>
<name>A0A0E9VRM3_ANGAN</name>